<feature type="domain" description="Beta-lactamase-related" evidence="2">
    <location>
        <begin position="61"/>
        <end position="164"/>
    </location>
</feature>
<gene>
    <name evidence="3" type="ORF">ET33_16635</name>
</gene>
<dbReference type="RefSeq" id="WP_036688677.1">
    <property type="nucleotide sequence ID" value="NZ_JNVM01000022.1"/>
</dbReference>
<dbReference type="PANTHER" id="PTHR46825:SF9">
    <property type="entry name" value="BETA-LACTAMASE-RELATED DOMAIN-CONTAINING PROTEIN"/>
    <property type="match status" value="1"/>
</dbReference>
<dbReference type="InterPro" id="IPR001466">
    <property type="entry name" value="Beta-lactam-related"/>
</dbReference>
<dbReference type="OrthoDB" id="846150at2"/>
<dbReference type="Pfam" id="PF00144">
    <property type="entry name" value="Beta-lactamase"/>
    <property type="match status" value="1"/>
</dbReference>
<comment type="caution">
    <text evidence="3">The sequence shown here is derived from an EMBL/GenBank/DDBJ whole genome shotgun (WGS) entry which is preliminary data.</text>
</comment>
<dbReference type="InterPro" id="IPR012338">
    <property type="entry name" value="Beta-lactam/transpept-like"/>
</dbReference>
<accession>A0A081NYC3</accession>
<evidence type="ECO:0000313" key="3">
    <source>
        <dbReference type="EMBL" id="KEQ23446.1"/>
    </source>
</evidence>
<organism evidence="3 4">
    <name type="scientific">Paenibacillus tyrfis</name>
    <dbReference type="NCBI Taxonomy" id="1501230"/>
    <lineage>
        <taxon>Bacteria</taxon>
        <taxon>Bacillati</taxon>
        <taxon>Bacillota</taxon>
        <taxon>Bacilli</taxon>
        <taxon>Bacillales</taxon>
        <taxon>Paenibacillaceae</taxon>
        <taxon>Paenibacillus</taxon>
    </lineage>
</organism>
<sequence length="185" mass="20079">MKALLRPTKLPAVLSAALLVSFTVSAASAVSVSPDDATVQGPSDAKEVEAFADSFFNRVDLGVPGAAIVIVKDGKVLLQKGYGFADIEKKQTVDPERTVFRIGSVSKAFTATAVMQFVEQGKIDLDRDVQTYMDGLRIDSRFQEPVTMKHLLTHTTGFDFTEPKPGDMRLTASSRLSHLACMGRR</sequence>
<keyword evidence="1" id="KW-0732">Signal</keyword>
<keyword evidence="4" id="KW-1185">Reference proteome</keyword>
<dbReference type="EMBL" id="JNVM01000022">
    <property type="protein sequence ID" value="KEQ23446.1"/>
    <property type="molecule type" value="Genomic_DNA"/>
</dbReference>
<dbReference type="SUPFAM" id="SSF56601">
    <property type="entry name" value="beta-lactamase/transpeptidase-like"/>
    <property type="match status" value="1"/>
</dbReference>
<dbReference type="Gene3D" id="3.40.710.10">
    <property type="entry name" value="DD-peptidase/beta-lactamase superfamily"/>
    <property type="match status" value="1"/>
</dbReference>
<feature type="signal peptide" evidence="1">
    <location>
        <begin position="1"/>
        <end position="26"/>
    </location>
</feature>
<reference evidence="3 4" key="1">
    <citation type="submission" date="2014-06" db="EMBL/GenBank/DDBJ databases">
        <title>Draft genome sequence of Paenibacillus sp. MSt1.</title>
        <authorList>
            <person name="Aw Y.K."/>
            <person name="Ong K.S."/>
            <person name="Gan H.M."/>
            <person name="Lee S.M."/>
        </authorList>
    </citation>
    <scope>NUCLEOTIDE SEQUENCE [LARGE SCALE GENOMIC DNA]</scope>
    <source>
        <strain evidence="3 4">MSt1</strain>
    </source>
</reference>
<dbReference type="Proteomes" id="UP000028123">
    <property type="component" value="Unassembled WGS sequence"/>
</dbReference>
<dbReference type="AlphaFoldDB" id="A0A081NYC3"/>
<protein>
    <recommendedName>
        <fullName evidence="2">Beta-lactamase-related domain-containing protein</fullName>
    </recommendedName>
</protein>
<dbReference type="eggNOG" id="COG1680">
    <property type="taxonomic scope" value="Bacteria"/>
</dbReference>
<feature type="chain" id="PRO_5039232587" description="Beta-lactamase-related domain-containing protein" evidence="1">
    <location>
        <begin position="27"/>
        <end position="185"/>
    </location>
</feature>
<dbReference type="PANTHER" id="PTHR46825">
    <property type="entry name" value="D-ALANYL-D-ALANINE-CARBOXYPEPTIDASE/ENDOPEPTIDASE AMPH"/>
    <property type="match status" value="1"/>
</dbReference>
<name>A0A081NYC3_9BACL</name>
<proteinExistence type="predicted"/>
<evidence type="ECO:0000256" key="1">
    <source>
        <dbReference type="SAM" id="SignalP"/>
    </source>
</evidence>
<evidence type="ECO:0000259" key="2">
    <source>
        <dbReference type="Pfam" id="PF00144"/>
    </source>
</evidence>
<evidence type="ECO:0000313" key="4">
    <source>
        <dbReference type="Proteomes" id="UP000028123"/>
    </source>
</evidence>
<dbReference type="InterPro" id="IPR050491">
    <property type="entry name" value="AmpC-like"/>
</dbReference>